<dbReference type="OrthoDB" id="9154892at2"/>
<sequence>MNSNLLTAAQMRQRYGDFYAQSDKTPVRRDNVPPALRPLIPYAELWGLSDDLLRDERTMIAPPVAIEDLKAVIVDFDNLLDDWLAGDEADSPYPSPEYIAFSAMRMAADFA</sequence>
<dbReference type="AlphaFoldDB" id="A0A2S8GS23"/>
<reference evidence="1 2" key="1">
    <citation type="submission" date="2018-02" db="EMBL/GenBank/DDBJ databases">
        <title>Comparative genomes isolates from brazilian mangrove.</title>
        <authorList>
            <person name="Araujo J.E."/>
            <person name="Taketani R.G."/>
            <person name="Silva M.C.P."/>
            <person name="Loureco M.V."/>
            <person name="Andreote F.D."/>
        </authorList>
    </citation>
    <scope>NUCLEOTIDE SEQUENCE [LARGE SCALE GENOMIC DNA]</scope>
    <source>
        <strain evidence="1 2">Nap-Phe MGV</strain>
    </source>
</reference>
<gene>
    <name evidence="1" type="ORF">C5Y93_04095</name>
</gene>
<protein>
    <submittedName>
        <fullName evidence="1">Uncharacterized protein</fullName>
    </submittedName>
</protein>
<name>A0A2S8GS23_9BACT</name>
<comment type="caution">
    <text evidence="1">The sequence shown here is derived from an EMBL/GenBank/DDBJ whole genome shotgun (WGS) entry which is preliminary data.</text>
</comment>
<evidence type="ECO:0000313" key="2">
    <source>
        <dbReference type="Proteomes" id="UP000237819"/>
    </source>
</evidence>
<accession>A0A2S8GS23</accession>
<organism evidence="1 2">
    <name type="scientific">Blastopirellula marina</name>
    <dbReference type="NCBI Taxonomy" id="124"/>
    <lineage>
        <taxon>Bacteria</taxon>
        <taxon>Pseudomonadati</taxon>
        <taxon>Planctomycetota</taxon>
        <taxon>Planctomycetia</taxon>
        <taxon>Pirellulales</taxon>
        <taxon>Pirellulaceae</taxon>
        <taxon>Blastopirellula</taxon>
    </lineage>
</organism>
<dbReference type="EMBL" id="PUHZ01000005">
    <property type="protein sequence ID" value="PQO47229.1"/>
    <property type="molecule type" value="Genomic_DNA"/>
</dbReference>
<evidence type="ECO:0000313" key="1">
    <source>
        <dbReference type="EMBL" id="PQO47229.1"/>
    </source>
</evidence>
<dbReference type="Proteomes" id="UP000237819">
    <property type="component" value="Unassembled WGS sequence"/>
</dbReference>
<proteinExistence type="predicted"/>
<dbReference type="RefSeq" id="WP_105334117.1">
    <property type="nucleotide sequence ID" value="NZ_PUHZ01000005.1"/>
</dbReference>